<dbReference type="EMBL" id="KB610087">
    <property type="protein sequence ID" value="EMH77217.1"/>
    <property type="molecule type" value="Genomic_DNA"/>
</dbReference>
<accession>M3UZA4</accession>
<proteinExistence type="predicted"/>
<sequence>MNSNFAYTFPAIRGVQAGREYYVSMCPLRLLPKLFEFDNEELVPELRAQRSINLSRVPEIARYIVANSDSYTFSAITASVDGKISFEALSTGSAVAFRMGTLSIDMNARFIVNDGQHRRAAIEQALALRPELGDETIAVVFFHDRGLQRCQQMFADLNRHAVKPSPSLNILYDHRSAAGGIAKHLSVTAKVFRNLIETERSSLSQRSRKLFTLSALHFAVSEMLSEKELEDFDRASKKCLEYWDVVGDLIPEWVHVRNGKMTAGEVRQDFIHSHAIVLQALGRIGRCIYKDETPNLPNALSGLARVDWSRKNIRQWEGRAMIGGRDSMTPADTIIQEIQELYCSDTIPWVVGYSGGKDSTASLQLIWKAVAALPKERRIKKIHVISTDTLVENPVIAAWVVSSLRTMEYEAQRQELPIHPHRLTPDLESRFWVNLIGRGYPTPRNRFRWCTDRLKISASERFIQELSEAHNEAILVLGQRRGESAARDKVMDAYSGSSRERLSRNANPRLSRVWVYLPIETWTSDDVWMYVLTEPNPWGVDNQDLFDIYKGATPDAECPVVVDKSTPSCGDSRFGCYVCTMVSQDKSMAAMIQNDEQKSWMQPILDFRNTYLTIKDWDKRDFQRMNGRIKVMNERDELIHGPYLQDYRATLLEELLRTQKTVRDAKVPGHDDIELIPLDEIDAIRRIWVEEKGEIEDLVPQIYERVFNEPYPGKPLEQHPLENEDLDLLKEVAAELDPEAADRLYRLTRNLLAVQFQSMQSQKRSLHLNRLDEVLKANAFRTEEEALAFALSHRDQIARDETIQEEDKELELIPLVEEEVEE</sequence>
<dbReference type="CDD" id="cd16412">
    <property type="entry name" value="dndB"/>
    <property type="match status" value="1"/>
</dbReference>
<dbReference type="NCBIfam" id="NF005316">
    <property type="entry name" value="PRK06850.1"/>
    <property type="match status" value="1"/>
</dbReference>
<dbReference type="NCBIfam" id="TIGR03183">
    <property type="entry name" value="DNA_S_dndC"/>
    <property type="match status" value="1"/>
</dbReference>
<dbReference type="InterPro" id="IPR017601">
    <property type="entry name" value="DGQHR-contain_dom"/>
</dbReference>
<dbReference type="Proteomes" id="UP000030781">
    <property type="component" value="Unassembled WGS sequence"/>
</dbReference>
<dbReference type="Pfam" id="PF14072">
    <property type="entry name" value="DndB"/>
    <property type="match status" value="1"/>
</dbReference>
<evidence type="ECO:0000313" key="3">
    <source>
        <dbReference type="Proteomes" id="UP000030781"/>
    </source>
</evidence>
<dbReference type="PANTHER" id="PTHR43196:SF2">
    <property type="entry name" value="PHOSPHOADENOSINE PHOSPHOSULFATE REDUCTASE"/>
    <property type="match status" value="1"/>
</dbReference>
<dbReference type="InterPro" id="IPR017642">
    <property type="entry name" value="DNA_S_mod_DndB"/>
</dbReference>
<organism evidence="2 3">
    <name type="scientific">Entamoeba histolytica HM-1:IMSS-B</name>
    <dbReference type="NCBI Taxonomy" id="885319"/>
    <lineage>
        <taxon>Eukaryota</taxon>
        <taxon>Amoebozoa</taxon>
        <taxon>Evosea</taxon>
        <taxon>Archamoebae</taxon>
        <taxon>Mastigamoebida</taxon>
        <taxon>Entamoebidae</taxon>
        <taxon>Entamoeba</taxon>
    </lineage>
</organism>
<dbReference type="GO" id="GO:0016740">
    <property type="term" value="F:transferase activity"/>
    <property type="evidence" value="ECO:0007669"/>
    <property type="project" value="UniProtKB-KW"/>
</dbReference>
<name>M3UZA4_ENTH1</name>
<dbReference type="Gene3D" id="3.40.50.620">
    <property type="entry name" value="HUPs"/>
    <property type="match status" value="1"/>
</dbReference>
<reference evidence="2 3" key="1">
    <citation type="submission" date="2013-01" db="EMBL/GenBank/DDBJ databases">
        <authorList>
            <person name="Hannick L."/>
            <person name="Zafar N."/>
            <person name="Lorenzi H."/>
            <person name="Ali I.A."/>
            <person name="Petri W.P."/>
            <person name="Caler E."/>
        </authorList>
    </citation>
    <scope>NUCLEOTIDE SEQUENCE [LARGE SCALE GENOMIC DNA]</scope>
    <source>
        <strain evidence="3">HM3:IMSS-B</strain>
    </source>
</reference>
<keyword evidence="2" id="KW-0808">Transferase</keyword>
<feature type="domain" description="Phosphoadenosine phosphosulphate reductase" evidence="1">
    <location>
        <begin position="350"/>
        <end position="534"/>
    </location>
</feature>
<dbReference type="AlphaFoldDB" id="M3UZA4"/>
<dbReference type="Pfam" id="PF01507">
    <property type="entry name" value="PAPS_reduct"/>
    <property type="match status" value="1"/>
</dbReference>
<protein>
    <submittedName>
        <fullName evidence="2">Sulfurtransferase DndC, putative</fullName>
    </submittedName>
</protein>
<evidence type="ECO:0000313" key="2">
    <source>
        <dbReference type="EMBL" id="EMH77217.1"/>
    </source>
</evidence>
<dbReference type="InterPro" id="IPR017598">
    <property type="entry name" value="SulphurTrfase_DndC"/>
</dbReference>
<dbReference type="PANTHER" id="PTHR43196">
    <property type="entry name" value="SULFATE ADENYLYLTRANSFERASE SUBUNIT 2"/>
    <property type="match status" value="1"/>
</dbReference>
<dbReference type="InterPro" id="IPR050128">
    <property type="entry name" value="Sulfate_adenylyltrnsfr_sub2"/>
</dbReference>
<gene>
    <name evidence="2" type="ORF">EHI8A_187370</name>
</gene>
<dbReference type="SUPFAM" id="SSF52402">
    <property type="entry name" value="Adenine nucleotide alpha hydrolases-like"/>
    <property type="match status" value="1"/>
</dbReference>
<dbReference type="NCBIfam" id="TIGR03233">
    <property type="entry name" value="DNA_S_dndB"/>
    <property type="match status" value="1"/>
</dbReference>
<dbReference type="InterPro" id="IPR002500">
    <property type="entry name" value="PAPS_reduct_dom"/>
</dbReference>
<dbReference type="InterPro" id="IPR014729">
    <property type="entry name" value="Rossmann-like_a/b/a_fold"/>
</dbReference>
<dbReference type="VEuPathDB" id="AmoebaDB:EHI8A_187370"/>
<evidence type="ECO:0000259" key="1">
    <source>
        <dbReference type="Pfam" id="PF01507"/>
    </source>
</evidence>
<dbReference type="NCBIfam" id="TIGR03187">
    <property type="entry name" value="DGQHR"/>
    <property type="match status" value="1"/>
</dbReference>